<protein>
    <submittedName>
        <fullName evidence="1">IL5</fullName>
    </submittedName>
</protein>
<gene>
    <name evidence="1" type="ORF">AKO1_006208</name>
</gene>
<organism evidence="1 2">
    <name type="scientific">Acrasis kona</name>
    <dbReference type="NCBI Taxonomy" id="1008807"/>
    <lineage>
        <taxon>Eukaryota</taxon>
        <taxon>Discoba</taxon>
        <taxon>Heterolobosea</taxon>
        <taxon>Tetramitia</taxon>
        <taxon>Eutetramitia</taxon>
        <taxon>Acrasidae</taxon>
        <taxon>Acrasis</taxon>
    </lineage>
</organism>
<evidence type="ECO:0000313" key="2">
    <source>
        <dbReference type="Proteomes" id="UP001431209"/>
    </source>
</evidence>
<accession>A0AAW2YIF5</accession>
<dbReference type="Proteomes" id="UP001431209">
    <property type="component" value="Unassembled WGS sequence"/>
</dbReference>
<name>A0AAW2YIF5_9EUKA</name>
<comment type="caution">
    <text evidence="1">The sequence shown here is derived from an EMBL/GenBank/DDBJ whole genome shotgun (WGS) entry which is preliminary data.</text>
</comment>
<dbReference type="AlphaFoldDB" id="A0AAW2YIF5"/>
<keyword evidence="2" id="KW-1185">Reference proteome</keyword>
<evidence type="ECO:0000313" key="1">
    <source>
        <dbReference type="EMBL" id="KAL0476725.1"/>
    </source>
</evidence>
<dbReference type="EMBL" id="JAOPGA020000078">
    <property type="protein sequence ID" value="KAL0476725.1"/>
    <property type="molecule type" value="Genomic_DNA"/>
</dbReference>
<proteinExistence type="predicted"/>
<reference evidence="1 2" key="1">
    <citation type="submission" date="2024-03" db="EMBL/GenBank/DDBJ databases">
        <title>The Acrasis kona genome and developmental transcriptomes reveal deep origins of eukaryotic multicellular pathways.</title>
        <authorList>
            <person name="Sheikh S."/>
            <person name="Fu C.-J."/>
            <person name="Brown M.W."/>
            <person name="Baldauf S.L."/>
        </authorList>
    </citation>
    <scope>NUCLEOTIDE SEQUENCE [LARGE SCALE GENOMIC DNA]</scope>
    <source>
        <strain evidence="1 2">ATCC MYA-3509</strain>
    </source>
</reference>
<sequence length="238" mass="27763">MDCKAKVTTTYYGKVDKEYRYMYLDRSVLHLLRSGKAYHLKAYLNTQHHYCTPFVACAFLWELDNSKTGITRKPTVTEIFDKFKNVPLSQIRKQIPETFVIQEQDVGRERRICKYFLDYTFNKKYGEKTTKRVLVDLFSIVQASKGDPEDDDGEPFFDFGLCDSTFLTTKTSPTLKLLSNENFISDELKQAMRFHGYTHPRVVFISDLKFEIPAALNIPLSHPNIYKRTNGLVSFLFE</sequence>